<proteinExistence type="predicted"/>
<sequence>MSPRTTLPPLTEDAKREALAKAVREFNSWRFYDCHETLEDVWRAESSDLVDFYQGIIKVAAGFHHLLRGNHKGTVNLLGPALTLLEPYRPSCLGVNVQRLIDEAGACYQRVRELGSQRLSEFDRATLPQIDYGAAPQ</sequence>
<comment type="caution">
    <text evidence="1">The sequence shown here is derived from an EMBL/GenBank/DDBJ whole genome shotgun (WGS) entry which is preliminary data.</text>
</comment>
<dbReference type="PANTHER" id="PTHR34796">
    <property type="entry name" value="EXPRESSED PROTEIN"/>
    <property type="match status" value="1"/>
</dbReference>
<dbReference type="InterPro" id="IPR023203">
    <property type="entry name" value="TTHA0068_sf"/>
</dbReference>
<dbReference type="EMBL" id="LAZR01041041">
    <property type="protein sequence ID" value="KKL12990.1"/>
    <property type="molecule type" value="Genomic_DNA"/>
</dbReference>
<name>A0A0F9AU74_9ZZZZ</name>
<evidence type="ECO:0000313" key="1">
    <source>
        <dbReference type="EMBL" id="KKL12990.1"/>
    </source>
</evidence>
<dbReference type="InterPro" id="IPR005500">
    <property type="entry name" value="DUF309"/>
</dbReference>
<gene>
    <name evidence="1" type="ORF">LCGC14_2530220</name>
</gene>
<protein>
    <recommendedName>
        <fullName evidence="2">DUF309 domain-containing protein</fullName>
    </recommendedName>
</protein>
<dbReference type="Pfam" id="PF03745">
    <property type="entry name" value="DUF309"/>
    <property type="match status" value="1"/>
</dbReference>
<dbReference type="SUPFAM" id="SSF140663">
    <property type="entry name" value="TTHA0068-like"/>
    <property type="match status" value="1"/>
</dbReference>
<reference evidence="1" key="1">
    <citation type="journal article" date="2015" name="Nature">
        <title>Complex archaea that bridge the gap between prokaryotes and eukaryotes.</title>
        <authorList>
            <person name="Spang A."/>
            <person name="Saw J.H."/>
            <person name="Jorgensen S.L."/>
            <person name="Zaremba-Niedzwiedzka K."/>
            <person name="Martijn J."/>
            <person name="Lind A.E."/>
            <person name="van Eijk R."/>
            <person name="Schleper C."/>
            <person name="Guy L."/>
            <person name="Ettema T.J."/>
        </authorList>
    </citation>
    <scope>NUCLEOTIDE SEQUENCE</scope>
</reference>
<dbReference type="Gene3D" id="1.10.3450.10">
    <property type="entry name" value="TTHA0068-like"/>
    <property type="match status" value="1"/>
</dbReference>
<dbReference type="PANTHER" id="PTHR34796:SF1">
    <property type="entry name" value="EXPRESSED PROTEIN"/>
    <property type="match status" value="1"/>
</dbReference>
<dbReference type="AlphaFoldDB" id="A0A0F9AU74"/>
<accession>A0A0F9AU74</accession>
<organism evidence="1">
    <name type="scientific">marine sediment metagenome</name>
    <dbReference type="NCBI Taxonomy" id="412755"/>
    <lineage>
        <taxon>unclassified sequences</taxon>
        <taxon>metagenomes</taxon>
        <taxon>ecological metagenomes</taxon>
    </lineage>
</organism>
<evidence type="ECO:0008006" key="2">
    <source>
        <dbReference type="Google" id="ProtNLM"/>
    </source>
</evidence>